<keyword evidence="8 12" id="KW-0067">ATP-binding</keyword>
<feature type="binding site" evidence="12">
    <location>
        <position position="261"/>
    </location>
    <ligand>
        <name>K(+)</name>
        <dbReference type="ChEBI" id="CHEBI:29103"/>
    </ligand>
</feature>
<evidence type="ECO:0000313" key="15">
    <source>
        <dbReference type="Proteomes" id="UP001501470"/>
    </source>
</evidence>
<evidence type="ECO:0000256" key="3">
    <source>
        <dbReference type="ARBA" id="ARBA00016943"/>
    </source>
</evidence>
<name>A0ABN2BKY7_9ACTN</name>
<comment type="activity regulation">
    <text evidence="12">Activated by a monovalent cation that binds near, but not in, the active site. The most likely occupant of the site in vivo is potassium. Ion binding induces a conformational change that may alter substrate affinity.</text>
</comment>
<feature type="binding site" evidence="12">
    <location>
        <position position="267"/>
    </location>
    <ligand>
        <name>K(+)</name>
        <dbReference type="ChEBI" id="CHEBI:29103"/>
    </ligand>
</feature>
<comment type="similarity">
    <text evidence="1">Belongs to the carbohydrate kinase pfkB family.</text>
</comment>
<dbReference type="PROSITE" id="PS00584">
    <property type="entry name" value="PFKB_KINASES_2"/>
    <property type="match status" value="1"/>
</dbReference>
<dbReference type="RefSeq" id="WP_344507409.1">
    <property type="nucleotide sequence ID" value="NZ_BAAAQD010000017.1"/>
</dbReference>
<comment type="function">
    <text evidence="12">Catalyzes the phosphorylation of ribose at O-5 in a reaction requiring ATP and magnesium. The resulting D-ribose-5-phosphate can then be used either for sythesis of nucleotides, histidine, and tryptophan, or as a component of the pentose phosphate pathway.</text>
</comment>
<evidence type="ECO:0000256" key="2">
    <source>
        <dbReference type="ARBA" id="ARBA00012035"/>
    </source>
</evidence>
<feature type="binding site" evidence="12">
    <location>
        <position position="263"/>
    </location>
    <ligand>
        <name>K(+)</name>
        <dbReference type="ChEBI" id="CHEBI:29103"/>
    </ligand>
</feature>
<keyword evidence="9 12" id="KW-0460">Magnesium</keyword>
<keyword evidence="4 12" id="KW-0808">Transferase</keyword>
<dbReference type="PRINTS" id="PR00990">
    <property type="entry name" value="RIBOKINASE"/>
</dbReference>
<dbReference type="PANTHER" id="PTHR10584:SF166">
    <property type="entry name" value="RIBOKINASE"/>
    <property type="match status" value="1"/>
</dbReference>
<dbReference type="InterPro" id="IPR002173">
    <property type="entry name" value="Carboh/pur_kinase_PfkB_CS"/>
</dbReference>
<comment type="similarity">
    <text evidence="12">Belongs to the carbohydrate kinase PfkB family. Ribokinase subfamily.</text>
</comment>
<dbReference type="InterPro" id="IPR002139">
    <property type="entry name" value="Ribo/fructo_kinase"/>
</dbReference>
<evidence type="ECO:0000256" key="8">
    <source>
        <dbReference type="ARBA" id="ARBA00022840"/>
    </source>
</evidence>
<evidence type="ECO:0000313" key="14">
    <source>
        <dbReference type="EMBL" id="GAA1543124.1"/>
    </source>
</evidence>
<protein>
    <recommendedName>
        <fullName evidence="3 12">Ribokinase</fullName>
        <shortName evidence="12">RK</shortName>
        <ecNumber evidence="2 12">2.7.1.15</ecNumber>
    </recommendedName>
</protein>
<comment type="caution">
    <text evidence="14">The sequence shown here is derived from an EMBL/GenBank/DDBJ whole genome shotgun (WGS) entry which is preliminary data.</text>
</comment>
<comment type="cofactor">
    <cofactor evidence="12">
        <name>Mg(2+)</name>
        <dbReference type="ChEBI" id="CHEBI:18420"/>
    </cofactor>
    <text evidence="12">Requires a divalent cation, most likely magnesium in vivo, as an electrophilic catalyst to aid phosphoryl group transfer. It is the chelate of the metal and the nucleotide that is the actual substrate.</text>
</comment>
<feature type="binding site" evidence="12">
    <location>
        <begin position="196"/>
        <end position="201"/>
    </location>
    <ligand>
        <name>ATP</name>
        <dbReference type="ChEBI" id="CHEBI:30616"/>
    </ligand>
</feature>
<dbReference type="HAMAP" id="MF_01987">
    <property type="entry name" value="Ribokinase"/>
    <property type="match status" value="1"/>
</dbReference>
<dbReference type="InterPro" id="IPR011877">
    <property type="entry name" value="Ribokinase"/>
</dbReference>
<dbReference type="PROSITE" id="PS00583">
    <property type="entry name" value="PFKB_KINASES_1"/>
    <property type="match status" value="1"/>
</dbReference>
<evidence type="ECO:0000256" key="11">
    <source>
        <dbReference type="ARBA" id="ARBA00023277"/>
    </source>
</evidence>
<feature type="binding site" evidence="12">
    <location>
        <position position="172"/>
    </location>
    <ligand>
        <name>ATP</name>
        <dbReference type="ChEBI" id="CHEBI:30616"/>
    </ligand>
</feature>
<evidence type="ECO:0000256" key="1">
    <source>
        <dbReference type="ARBA" id="ARBA00005380"/>
    </source>
</evidence>
<keyword evidence="7 12" id="KW-0418">Kinase</keyword>
<accession>A0ABN2BKY7</accession>
<evidence type="ECO:0000256" key="4">
    <source>
        <dbReference type="ARBA" id="ARBA00022679"/>
    </source>
</evidence>
<evidence type="ECO:0000256" key="6">
    <source>
        <dbReference type="ARBA" id="ARBA00022741"/>
    </source>
</evidence>
<dbReference type="InterPro" id="IPR029056">
    <property type="entry name" value="Ribokinase-like"/>
</dbReference>
<proteinExistence type="inferred from homology"/>
<comment type="pathway">
    <text evidence="12">Carbohydrate metabolism; D-ribose degradation; D-ribose 5-phosphate from beta-D-ribopyranose: step 2/2.</text>
</comment>
<evidence type="ECO:0000256" key="7">
    <source>
        <dbReference type="ARBA" id="ARBA00022777"/>
    </source>
</evidence>
<feature type="binding site" evidence="12">
    <location>
        <position position="222"/>
    </location>
    <ligand>
        <name>K(+)</name>
        <dbReference type="ChEBI" id="CHEBI:29103"/>
    </ligand>
</feature>
<feature type="binding site" evidence="12">
    <location>
        <position position="228"/>
    </location>
    <ligand>
        <name>substrate</name>
    </ligand>
</feature>
<feature type="active site" description="Proton acceptor" evidence="12">
    <location>
        <position position="228"/>
    </location>
</feature>
<keyword evidence="10 12" id="KW-0630">Potassium</keyword>
<dbReference type="Proteomes" id="UP001501470">
    <property type="component" value="Unassembled WGS sequence"/>
</dbReference>
<comment type="catalytic activity">
    <reaction evidence="12">
        <text>D-ribose + ATP = D-ribose 5-phosphate + ADP + H(+)</text>
        <dbReference type="Rhea" id="RHEA:13697"/>
        <dbReference type="ChEBI" id="CHEBI:15378"/>
        <dbReference type="ChEBI" id="CHEBI:30616"/>
        <dbReference type="ChEBI" id="CHEBI:47013"/>
        <dbReference type="ChEBI" id="CHEBI:78346"/>
        <dbReference type="ChEBI" id="CHEBI:456216"/>
        <dbReference type="EC" id="2.7.1.15"/>
    </reaction>
</comment>
<evidence type="ECO:0000256" key="5">
    <source>
        <dbReference type="ARBA" id="ARBA00022723"/>
    </source>
</evidence>
<keyword evidence="11 12" id="KW-0119">Carbohydrate metabolism</keyword>
<comment type="subunit">
    <text evidence="12">Homodimer.</text>
</comment>
<dbReference type="EC" id="2.7.1.15" evidence="2 12"/>
<dbReference type="CDD" id="cd01174">
    <property type="entry name" value="ribokinase"/>
    <property type="match status" value="1"/>
</dbReference>
<feature type="domain" description="Carbohydrate kinase PfkB" evidence="13">
    <location>
        <begin position="2"/>
        <end position="270"/>
    </location>
</feature>
<dbReference type="InterPro" id="IPR011611">
    <property type="entry name" value="PfkB_dom"/>
</dbReference>
<comment type="subcellular location">
    <subcellularLocation>
        <location evidence="12">Cytoplasm</location>
    </subcellularLocation>
</comment>
<gene>
    <name evidence="12" type="primary">rbsK</name>
    <name evidence="14" type="ORF">GCM10009827_073430</name>
</gene>
<reference evidence="14 15" key="1">
    <citation type="journal article" date="2019" name="Int. J. Syst. Evol. Microbiol.">
        <title>The Global Catalogue of Microorganisms (GCM) 10K type strain sequencing project: providing services to taxonomists for standard genome sequencing and annotation.</title>
        <authorList>
            <consortium name="The Broad Institute Genomics Platform"/>
            <consortium name="The Broad Institute Genome Sequencing Center for Infectious Disease"/>
            <person name="Wu L."/>
            <person name="Ma J."/>
        </authorList>
    </citation>
    <scope>NUCLEOTIDE SEQUENCE [LARGE SCALE GENOMIC DNA]</scope>
    <source>
        <strain evidence="14 15">JCM 15933</strain>
    </source>
</reference>
<dbReference type="EMBL" id="BAAAQD010000017">
    <property type="protein sequence ID" value="GAA1543124.1"/>
    <property type="molecule type" value="Genomic_DNA"/>
</dbReference>
<keyword evidence="15" id="KW-1185">Reference proteome</keyword>
<keyword evidence="5 12" id="KW-0479">Metal-binding</keyword>
<feature type="binding site" evidence="12">
    <location>
        <begin position="227"/>
        <end position="228"/>
    </location>
    <ligand>
        <name>ATP</name>
        <dbReference type="ChEBI" id="CHEBI:30616"/>
    </ligand>
</feature>
<dbReference type="Gene3D" id="3.40.1190.20">
    <property type="match status" value="1"/>
</dbReference>
<evidence type="ECO:0000256" key="10">
    <source>
        <dbReference type="ARBA" id="ARBA00022958"/>
    </source>
</evidence>
<comment type="caution">
    <text evidence="12">Lacks conserved residue(s) required for the propagation of feature annotation.</text>
</comment>
<organism evidence="14 15">
    <name type="scientific">Dactylosporangium maewongense</name>
    <dbReference type="NCBI Taxonomy" id="634393"/>
    <lineage>
        <taxon>Bacteria</taxon>
        <taxon>Bacillati</taxon>
        <taxon>Actinomycetota</taxon>
        <taxon>Actinomycetes</taxon>
        <taxon>Micromonosporales</taxon>
        <taxon>Micromonosporaceae</taxon>
        <taxon>Dactylosporangium</taxon>
    </lineage>
</organism>
<dbReference type="SUPFAM" id="SSF53613">
    <property type="entry name" value="Ribokinase-like"/>
    <property type="match status" value="1"/>
</dbReference>
<keyword evidence="12" id="KW-0963">Cytoplasm</keyword>
<evidence type="ECO:0000256" key="12">
    <source>
        <dbReference type="HAMAP-Rule" id="MF_01987"/>
    </source>
</evidence>
<evidence type="ECO:0000259" key="13">
    <source>
        <dbReference type="Pfam" id="PF00294"/>
    </source>
</evidence>
<feature type="binding site" evidence="12">
    <location>
        <begin position="38"/>
        <end position="42"/>
    </location>
    <ligand>
        <name>substrate</name>
    </ligand>
</feature>
<feature type="binding site" evidence="12">
    <location>
        <position position="128"/>
    </location>
    <ligand>
        <name>substrate</name>
    </ligand>
</feature>
<dbReference type="Pfam" id="PF00294">
    <property type="entry name" value="PfkB"/>
    <property type="match status" value="1"/>
</dbReference>
<feature type="binding site" evidence="12">
    <location>
        <position position="258"/>
    </location>
    <ligand>
        <name>K(+)</name>
        <dbReference type="ChEBI" id="CHEBI:29103"/>
    </ligand>
</feature>
<feature type="binding site" evidence="12">
    <location>
        <begin position="10"/>
        <end position="12"/>
    </location>
    <ligand>
        <name>substrate</name>
    </ligand>
</feature>
<dbReference type="PANTHER" id="PTHR10584">
    <property type="entry name" value="SUGAR KINASE"/>
    <property type="match status" value="1"/>
</dbReference>
<sequence length="283" mass="28011">MSVLVVGAVNVDLVVHTPRIAPPGETIIATGSTTVAGGKGGNQAVAVSRLGGACALVARVGAGFDYGSLDGVDVTRVRQDPAPTGLAIVMLDARGENAITVVPGANANLAPDDVGELTGAGVVLASLEVPLETVAEAGRRAAAAGWTFVLNPAPTGPLPSSLLAQVDVLVPNEHELALLGPPETLLARGVGTVVVTLGSAGCRVHRPDSVTEFPAHPVRAVDTTGAGDAFCGALAWALDAGRDLDDAVRLACAAGALATRAVGARASLPTAAEVTALAASLRA</sequence>
<evidence type="ECO:0000256" key="9">
    <source>
        <dbReference type="ARBA" id="ARBA00022842"/>
    </source>
</evidence>
<feature type="binding site" evidence="12">
    <location>
        <position position="224"/>
    </location>
    <ligand>
        <name>K(+)</name>
        <dbReference type="ChEBI" id="CHEBI:29103"/>
    </ligand>
</feature>
<keyword evidence="6 12" id="KW-0547">Nucleotide-binding</keyword>